<accession>A0AA37M0E2</accession>
<dbReference type="EMBL" id="BPPX01000052">
    <property type="protein sequence ID" value="GJC90358.1"/>
    <property type="molecule type" value="Genomic_DNA"/>
</dbReference>
<name>A0AA37M0E2_9PEZI</name>
<dbReference type="AlphaFoldDB" id="A0AA37M0E2"/>
<keyword evidence="2" id="KW-1185">Reference proteome</keyword>
<evidence type="ECO:0000313" key="2">
    <source>
        <dbReference type="Proteomes" id="UP001055172"/>
    </source>
</evidence>
<gene>
    <name evidence="1" type="ORF">ColLi_13196</name>
</gene>
<reference evidence="1 2" key="1">
    <citation type="submission" date="2021-07" db="EMBL/GenBank/DDBJ databases">
        <title>Genome data of Colletotrichum spaethianum.</title>
        <authorList>
            <person name="Utami Y.D."/>
            <person name="Hiruma K."/>
        </authorList>
    </citation>
    <scope>NUCLEOTIDE SEQUENCE [LARGE SCALE GENOMIC DNA]</scope>
    <source>
        <strain evidence="1 2">MAFF 242679</strain>
    </source>
</reference>
<organism evidence="1 2">
    <name type="scientific">Colletotrichum liriopes</name>
    <dbReference type="NCBI Taxonomy" id="708192"/>
    <lineage>
        <taxon>Eukaryota</taxon>
        <taxon>Fungi</taxon>
        <taxon>Dikarya</taxon>
        <taxon>Ascomycota</taxon>
        <taxon>Pezizomycotina</taxon>
        <taxon>Sordariomycetes</taxon>
        <taxon>Hypocreomycetidae</taxon>
        <taxon>Glomerellales</taxon>
        <taxon>Glomerellaceae</taxon>
        <taxon>Colletotrichum</taxon>
        <taxon>Colletotrichum spaethianum species complex</taxon>
    </lineage>
</organism>
<comment type="caution">
    <text evidence="1">The sequence shown here is derived from an EMBL/GenBank/DDBJ whole genome shotgun (WGS) entry which is preliminary data.</text>
</comment>
<sequence length="188" mass="20502">MIRAAACSCSFLPRLPTIPPGAILTLACDTQYEAPNTNLLGILSIATTDFAKMQIDDTFFSVRFKYGAHTILMFVDGQQKFSEITTSLLEVLRDRFPDGLTINHTSPEATELPEGDVQLAYALPVNATDLTQGWKNIKAGDDDTPVAKGLKDNCVVAFSFDTDEPEFLVDVPSLDDEMEDEEGMGSDA</sequence>
<evidence type="ECO:0000313" key="1">
    <source>
        <dbReference type="EMBL" id="GJC90358.1"/>
    </source>
</evidence>
<protein>
    <submittedName>
        <fullName evidence="1">Uncharacterized protein</fullName>
    </submittedName>
</protein>
<proteinExistence type="predicted"/>
<dbReference type="PROSITE" id="PS51257">
    <property type="entry name" value="PROKAR_LIPOPROTEIN"/>
    <property type="match status" value="1"/>
</dbReference>
<dbReference type="Proteomes" id="UP001055172">
    <property type="component" value="Unassembled WGS sequence"/>
</dbReference>